<sequence length="72" mass="8229">MTSEDFIEDLRRNGIKLIKNDGSHTEIPPDFLKRATELCNELRCSSITYDIVDPQDSEHTKLSVLDCGYVEL</sequence>
<dbReference type="PATRIC" id="fig|1341157.4.peg.1369"/>
<organism evidence="1 2">
    <name type="scientific">Ruminococcus flavefaciens 007c</name>
    <dbReference type="NCBI Taxonomy" id="1341157"/>
    <lineage>
        <taxon>Bacteria</taxon>
        <taxon>Bacillati</taxon>
        <taxon>Bacillota</taxon>
        <taxon>Clostridia</taxon>
        <taxon>Eubacteriales</taxon>
        <taxon>Oscillospiraceae</taxon>
        <taxon>Ruminococcus</taxon>
    </lineage>
</organism>
<dbReference type="AlphaFoldDB" id="W7UFQ2"/>
<comment type="caution">
    <text evidence="1">The sequence shown here is derived from an EMBL/GenBank/DDBJ whole genome shotgun (WGS) entry which is preliminary data.</text>
</comment>
<keyword evidence="2" id="KW-1185">Reference proteome</keyword>
<dbReference type="EMBL" id="ATAX01000022">
    <property type="protein sequence ID" value="EWM54006.1"/>
    <property type="molecule type" value="Genomic_DNA"/>
</dbReference>
<reference evidence="1 2" key="1">
    <citation type="journal article" date="2014" name="PLoS ONE">
        <title>Rumen cellulosomics: divergent fiber-degrading strategies revealed by comparative genome-wide analysis of six ruminococcal strains.</title>
        <authorList>
            <person name="Dassa B."/>
            <person name="Borovok I."/>
            <person name="Ruimy-Israeli V."/>
            <person name="Lamed R."/>
            <person name="Flint H.J."/>
            <person name="Duncan S.H."/>
            <person name="Henrissat B."/>
            <person name="Coutinho P."/>
            <person name="Morrison M."/>
            <person name="Mosoni P."/>
            <person name="Yeoman C.J."/>
            <person name="White B.A."/>
            <person name="Bayer E.A."/>
        </authorList>
    </citation>
    <scope>NUCLEOTIDE SEQUENCE [LARGE SCALE GENOMIC DNA]</scope>
    <source>
        <strain evidence="1 2">007c</strain>
    </source>
</reference>
<name>W7UFQ2_RUMFL</name>
<dbReference type="Proteomes" id="UP000019365">
    <property type="component" value="Unassembled WGS sequence"/>
</dbReference>
<gene>
    <name evidence="1" type="ORF">RF007C_03585</name>
</gene>
<accession>W7UFQ2</accession>
<evidence type="ECO:0000313" key="2">
    <source>
        <dbReference type="Proteomes" id="UP000019365"/>
    </source>
</evidence>
<proteinExistence type="predicted"/>
<protein>
    <submittedName>
        <fullName evidence="1">Uncharacterized protein</fullName>
    </submittedName>
</protein>
<evidence type="ECO:0000313" key="1">
    <source>
        <dbReference type="EMBL" id="EWM54006.1"/>
    </source>
</evidence>
<dbReference type="OrthoDB" id="1822748at2"/>
<dbReference type="eggNOG" id="ENOG5030QUK">
    <property type="taxonomic scope" value="Bacteria"/>
</dbReference>
<dbReference type="RefSeq" id="WP_037298497.1">
    <property type="nucleotide sequence ID" value="NZ_ATAX01000022.1"/>
</dbReference>